<accession>A0A1F7RT43</accession>
<reference evidence="2 3" key="1">
    <citation type="journal article" date="2016" name="Nat. Commun.">
        <title>Thousands of microbial genomes shed light on interconnected biogeochemical processes in an aquifer system.</title>
        <authorList>
            <person name="Anantharaman K."/>
            <person name="Brown C.T."/>
            <person name="Hug L.A."/>
            <person name="Sharon I."/>
            <person name="Castelle C.J."/>
            <person name="Probst A.J."/>
            <person name="Thomas B.C."/>
            <person name="Singh A."/>
            <person name="Wilkins M.J."/>
            <person name="Karaoz U."/>
            <person name="Brodie E.L."/>
            <person name="Williams K.H."/>
            <person name="Hubbard S.S."/>
            <person name="Banfield J.F."/>
        </authorList>
    </citation>
    <scope>NUCLEOTIDE SEQUENCE [LARGE SCALE GENOMIC DNA]</scope>
</reference>
<dbReference type="EMBL" id="MGDF01000129">
    <property type="protein sequence ID" value="OGL44735.1"/>
    <property type="molecule type" value="Genomic_DNA"/>
</dbReference>
<keyword evidence="1" id="KW-1133">Transmembrane helix</keyword>
<dbReference type="Proteomes" id="UP000178435">
    <property type="component" value="Unassembled WGS sequence"/>
</dbReference>
<evidence type="ECO:0000256" key="1">
    <source>
        <dbReference type="SAM" id="Phobius"/>
    </source>
</evidence>
<evidence type="ECO:0000313" key="3">
    <source>
        <dbReference type="Proteomes" id="UP000178435"/>
    </source>
</evidence>
<feature type="transmembrane region" description="Helical" evidence="1">
    <location>
        <begin position="53"/>
        <end position="73"/>
    </location>
</feature>
<dbReference type="AlphaFoldDB" id="A0A1F7RT43"/>
<organism evidence="2 3">
    <name type="scientific">Candidatus Schekmanbacteria bacterium RBG_16_38_11</name>
    <dbReference type="NCBI Taxonomy" id="1817880"/>
    <lineage>
        <taxon>Bacteria</taxon>
        <taxon>Candidatus Schekmaniibacteriota</taxon>
    </lineage>
</organism>
<proteinExistence type="predicted"/>
<comment type="caution">
    <text evidence="2">The sequence shown here is derived from an EMBL/GenBank/DDBJ whole genome shotgun (WGS) entry which is preliminary data.</text>
</comment>
<protein>
    <submittedName>
        <fullName evidence="2">Uncharacterized protein</fullName>
    </submittedName>
</protein>
<keyword evidence="1" id="KW-0472">Membrane</keyword>
<sequence length="87" mass="10458">MDYLFYKYSQNVFHLKMLLKILLKWSRIRGFKDSSEIQRSKNKKSNLNSKIHIILEFCLVILHFDFCILHFAFKHLTPLPLESLAPF</sequence>
<name>A0A1F7RT43_9BACT</name>
<gene>
    <name evidence="2" type="ORF">A2149_07745</name>
</gene>
<evidence type="ECO:0000313" key="2">
    <source>
        <dbReference type="EMBL" id="OGL44735.1"/>
    </source>
</evidence>
<keyword evidence="1" id="KW-0812">Transmembrane</keyword>